<evidence type="ECO:0000313" key="1">
    <source>
        <dbReference type="EMBL" id="KXK67031.1"/>
    </source>
</evidence>
<dbReference type="EMBL" id="LSZW01000005">
    <property type="protein sequence ID" value="KXK67031.1"/>
    <property type="molecule type" value="Genomic_DNA"/>
</dbReference>
<protein>
    <submittedName>
        <fullName evidence="1">Uncharacterized protein</fullName>
    </submittedName>
</protein>
<dbReference type="Proteomes" id="UP000070366">
    <property type="component" value="Unassembled WGS sequence"/>
</dbReference>
<accession>A0A136Q8N5</accession>
<evidence type="ECO:0000313" key="2">
    <source>
        <dbReference type="Proteomes" id="UP000070366"/>
    </source>
</evidence>
<organism evidence="1 2">
    <name type="scientific">Christensenella minuta</name>
    <dbReference type="NCBI Taxonomy" id="626937"/>
    <lineage>
        <taxon>Bacteria</taxon>
        <taxon>Bacillati</taxon>
        <taxon>Bacillota</taxon>
        <taxon>Clostridia</taxon>
        <taxon>Christensenellales</taxon>
        <taxon>Christensenellaceae</taxon>
        <taxon>Christensenella</taxon>
    </lineage>
</organism>
<gene>
    <name evidence="1" type="ORF">HMPREF3293_00098</name>
</gene>
<dbReference type="RefSeq" id="WP_066523452.1">
    <property type="nucleotide sequence ID" value="NZ_CABMOF010000019.1"/>
</dbReference>
<dbReference type="OrthoDB" id="2083491at2"/>
<sequence length="124" mass="14442">MMTAREIFKTAVTMMFGEQADEQDYEPFWLGTLNWILAENFKTNNALRALRGKEPLQNMPLIADMDGEVDYEDEFTRYILPMGCAGYIYTDDDKGVGAEYKNKYEFERTQVLEAKYEDIESGYI</sequence>
<dbReference type="AlphaFoldDB" id="A0A136Q8N5"/>
<dbReference type="STRING" id="626937.HMPREF3293_00098"/>
<keyword evidence="2" id="KW-1185">Reference proteome</keyword>
<comment type="caution">
    <text evidence="1">The sequence shown here is derived from an EMBL/GenBank/DDBJ whole genome shotgun (WGS) entry which is preliminary data.</text>
</comment>
<name>A0A136Q8N5_9FIRM</name>
<reference evidence="1 2" key="1">
    <citation type="submission" date="2016-02" db="EMBL/GenBank/DDBJ databases">
        <authorList>
            <person name="Wen L."/>
            <person name="He K."/>
            <person name="Yang H."/>
        </authorList>
    </citation>
    <scope>NUCLEOTIDE SEQUENCE [LARGE SCALE GENOMIC DNA]</scope>
    <source>
        <strain evidence="1 2">DSM 22607</strain>
    </source>
</reference>
<proteinExistence type="predicted"/>
<dbReference type="KEGG" id="cmiu:B1H56_00040"/>